<name>A0A5E5A2B6_9BURK</name>
<evidence type="ECO:0000313" key="2">
    <source>
        <dbReference type="Proteomes" id="UP000383122"/>
    </source>
</evidence>
<sequence>MEAWRECGAIKAARERTVYGEFPIEATGRGLMACMAKGLA</sequence>
<dbReference type="EMBL" id="CABPSP010000007">
    <property type="protein sequence ID" value="VVE67759.1"/>
    <property type="molecule type" value="Genomic_DNA"/>
</dbReference>
<accession>A0A5E5A2B6</accession>
<protein>
    <submittedName>
        <fullName evidence="1">Uncharacterized protein</fullName>
    </submittedName>
</protein>
<reference evidence="1 2" key="1">
    <citation type="submission" date="2019-08" db="EMBL/GenBank/DDBJ databases">
        <authorList>
            <person name="Peeters C."/>
        </authorList>
    </citation>
    <scope>NUCLEOTIDE SEQUENCE [LARGE SCALE GENOMIC DNA]</scope>
    <source>
        <strain evidence="1 2">LMG 31117</strain>
    </source>
</reference>
<dbReference type="AlphaFoldDB" id="A0A5E5A2B6"/>
<proteinExistence type="predicted"/>
<organism evidence="1 2">
    <name type="scientific">Pandoraea anapnoica</name>
    <dbReference type="NCBI Taxonomy" id="2508301"/>
    <lineage>
        <taxon>Bacteria</taxon>
        <taxon>Pseudomonadati</taxon>
        <taxon>Pseudomonadota</taxon>
        <taxon>Betaproteobacteria</taxon>
        <taxon>Burkholderiales</taxon>
        <taxon>Burkholderiaceae</taxon>
        <taxon>Pandoraea</taxon>
    </lineage>
</organism>
<evidence type="ECO:0000313" key="1">
    <source>
        <dbReference type="EMBL" id="VVE67759.1"/>
    </source>
</evidence>
<keyword evidence="2" id="KW-1185">Reference proteome</keyword>
<dbReference type="Proteomes" id="UP000383122">
    <property type="component" value="Unassembled WGS sequence"/>
</dbReference>
<gene>
    <name evidence="1" type="ORF">PAN31117_02743</name>
</gene>